<organism evidence="4">
    <name type="scientific">Guillardia theta (strain CCMP2712)</name>
    <name type="common">Cryptophyte</name>
    <dbReference type="NCBI Taxonomy" id="905079"/>
    <lineage>
        <taxon>Eukaryota</taxon>
        <taxon>Cryptophyceae</taxon>
        <taxon>Pyrenomonadales</taxon>
        <taxon>Geminigeraceae</taxon>
        <taxon>Guillardia</taxon>
    </lineage>
</organism>
<reference evidence="6" key="2">
    <citation type="submission" date="2012-11" db="EMBL/GenBank/DDBJ databases">
        <authorList>
            <person name="Kuo A."/>
            <person name="Curtis B.A."/>
            <person name="Tanifuji G."/>
            <person name="Burki F."/>
            <person name="Gruber A."/>
            <person name="Irimia M."/>
            <person name="Maruyama S."/>
            <person name="Arias M.C."/>
            <person name="Ball S.G."/>
            <person name="Gile G.H."/>
            <person name="Hirakawa Y."/>
            <person name="Hopkins J.F."/>
            <person name="Rensing S.A."/>
            <person name="Schmutz J."/>
            <person name="Symeonidi A."/>
            <person name="Elias M."/>
            <person name="Eveleigh R.J."/>
            <person name="Herman E.K."/>
            <person name="Klute M.J."/>
            <person name="Nakayama T."/>
            <person name="Obornik M."/>
            <person name="Reyes-Prieto A."/>
            <person name="Armbrust E.V."/>
            <person name="Aves S.J."/>
            <person name="Beiko R.G."/>
            <person name="Coutinho P."/>
            <person name="Dacks J.B."/>
            <person name="Durnford D.G."/>
            <person name="Fast N.M."/>
            <person name="Green B.R."/>
            <person name="Grisdale C."/>
            <person name="Hempe F."/>
            <person name="Henrissat B."/>
            <person name="Hoppner M.P."/>
            <person name="Ishida K.-I."/>
            <person name="Kim E."/>
            <person name="Koreny L."/>
            <person name="Kroth P.G."/>
            <person name="Liu Y."/>
            <person name="Malik S.-B."/>
            <person name="Maier U.G."/>
            <person name="McRose D."/>
            <person name="Mock T."/>
            <person name="Neilson J.A."/>
            <person name="Onodera N.T."/>
            <person name="Poole A.M."/>
            <person name="Pritham E.J."/>
            <person name="Richards T.A."/>
            <person name="Rocap G."/>
            <person name="Roy S.W."/>
            <person name="Sarai C."/>
            <person name="Schaack S."/>
            <person name="Shirato S."/>
            <person name="Slamovits C.H."/>
            <person name="Spencer D.F."/>
            <person name="Suzuki S."/>
            <person name="Worden A.Z."/>
            <person name="Zauner S."/>
            <person name="Barry K."/>
            <person name="Bell C."/>
            <person name="Bharti A.K."/>
            <person name="Crow J.A."/>
            <person name="Grimwood J."/>
            <person name="Kramer R."/>
            <person name="Lindquist E."/>
            <person name="Lucas S."/>
            <person name="Salamov A."/>
            <person name="McFadden G.I."/>
            <person name="Lane C.E."/>
            <person name="Keeling P.J."/>
            <person name="Gray M.W."/>
            <person name="Grigoriev I.V."/>
            <person name="Archibald J.M."/>
        </authorList>
    </citation>
    <scope>NUCLEOTIDE SEQUENCE</scope>
    <source>
        <strain evidence="6">CCMP2712</strain>
    </source>
</reference>
<dbReference type="SUPFAM" id="SSF54791">
    <property type="entry name" value="Eukaryotic type KH-domain (KH-domain type I)"/>
    <property type="match status" value="3"/>
</dbReference>
<dbReference type="RefSeq" id="XP_005829069.1">
    <property type="nucleotide sequence ID" value="XM_005829012.1"/>
</dbReference>
<protein>
    <recommendedName>
        <fullName evidence="3">K Homology domain-containing protein</fullName>
    </recommendedName>
</protein>
<dbReference type="InterPro" id="IPR004087">
    <property type="entry name" value="KH_dom"/>
</dbReference>
<dbReference type="KEGG" id="gtt:GUITHDRAFT_74219"/>
<gene>
    <name evidence="4" type="ORF">GUITHDRAFT_74219</name>
</gene>
<feature type="non-terminal residue" evidence="4">
    <location>
        <position position="1"/>
    </location>
</feature>
<dbReference type="CDD" id="cd22437">
    <property type="entry name" value="KH-I_BTR1_rpt2"/>
    <property type="match status" value="1"/>
</dbReference>
<reference evidence="5" key="3">
    <citation type="submission" date="2016-03" db="UniProtKB">
        <authorList>
            <consortium name="EnsemblProtists"/>
        </authorList>
    </citation>
    <scope>IDENTIFICATION</scope>
</reference>
<dbReference type="GeneID" id="17298728"/>
<sequence>QFLASNKDAGTLIGRGGNTISSLQQRTGARIRVSNGNEYYPGTQNRIVLLTGQLSNIMGALEGSLREIYGDFSGHSAPSPPGDDRDSNGIMLTLAVPEISCGLLIGRGGENIRVMVEESGCKIQLTNKDHLVPGITERLVLVVGQIDRVLKAVELILYKMWEDPKCRYDNPTTQYNSKPLASDLTKAVRNLQGSSMQPERSSYTVHVPDNLVPAILGRGGQIIKEMMEVSGATIKVSQKGDFVPGTNNRIISIIGELTPCLCTNGARC</sequence>
<feature type="domain" description="K Homology" evidence="3">
    <location>
        <begin position="199"/>
        <end position="259"/>
    </location>
</feature>
<dbReference type="OMA" id="LLHAWKS"/>
<evidence type="ECO:0000256" key="2">
    <source>
        <dbReference type="PROSITE-ProRule" id="PRU00117"/>
    </source>
</evidence>
<dbReference type="AlphaFoldDB" id="L1J1S6"/>
<keyword evidence="2" id="KW-0694">RNA-binding</keyword>
<feature type="domain" description="K Homology" evidence="3">
    <location>
        <begin position="1"/>
        <end position="69"/>
    </location>
</feature>
<dbReference type="EnsemblProtists" id="EKX42089">
    <property type="protein sequence ID" value="EKX42089"/>
    <property type="gene ID" value="GUITHDRAFT_74219"/>
</dbReference>
<dbReference type="Pfam" id="PF00013">
    <property type="entry name" value="KH_1"/>
    <property type="match status" value="3"/>
</dbReference>
<keyword evidence="1" id="KW-0677">Repeat</keyword>
<dbReference type="eggNOG" id="KOG2191">
    <property type="taxonomic scope" value="Eukaryota"/>
</dbReference>
<dbReference type="OrthoDB" id="441329at2759"/>
<dbReference type="HOGENOM" id="CLU_022670_1_0_1"/>
<dbReference type="PROSITE" id="PS50084">
    <property type="entry name" value="KH_TYPE_1"/>
    <property type="match status" value="3"/>
</dbReference>
<accession>L1J1S6</accession>
<dbReference type="PANTHER" id="PTHR10288">
    <property type="entry name" value="KH DOMAIN CONTAINING RNA BINDING PROTEIN"/>
    <property type="match status" value="1"/>
</dbReference>
<evidence type="ECO:0000313" key="6">
    <source>
        <dbReference type="Proteomes" id="UP000011087"/>
    </source>
</evidence>
<dbReference type="InterPro" id="IPR004088">
    <property type="entry name" value="KH_dom_type_1"/>
</dbReference>
<dbReference type="PaxDb" id="55529-EKX42089"/>
<feature type="domain" description="K Homology" evidence="3">
    <location>
        <begin position="88"/>
        <end position="161"/>
    </location>
</feature>
<dbReference type="Gene3D" id="3.30.1370.10">
    <property type="entry name" value="K Homology domain, type 1"/>
    <property type="match status" value="3"/>
</dbReference>
<dbReference type="InterPro" id="IPR036612">
    <property type="entry name" value="KH_dom_type_1_sf"/>
</dbReference>
<dbReference type="Proteomes" id="UP000011087">
    <property type="component" value="Unassembled WGS sequence"/>
</dbReference>
<dbReference type="GO" id="GO:0003723">
    <property type="term" value="F:RNA binding"/>
    <property type="evidence" value="ECO:0007669"/>
    <property type="project" value="UniProtKB-UniRule"/>
</dbReference>
<reference evidence="4 6" key="1">
    <citation type="journal article" date="2012" name="Nature">
        <title>Algal genomes reveal evolutionary mosaicism and the fate of nucleomorphs.</title>
        <authorList>
            <consortium name="DOE Joint Genome Institute"/>
            <person name="Curtis B.A."/>
            <person name="Tanifuji G."/>
            <person name="Burki F."/>
            <person name="Gruber A."/>
            <person name="Irimia M."/>
            <person name="Maruyama S."/>
            <person name="Arias M.C."/>
            <person name="Ball S.G."/>
            <person name="Gile G.H."/>
            <person name="Hirakawa Y."/>
            <person name="Hopkins J.F."/>
            <person name="Kuo A."/>
            <person name="Rensing S.A."/>
            <person name="Schmutz J."/>
            <person name="Symeonidi A."/>
            <person name="Elias M."/>
            <person name="Eveleigh R.J."/>
            <person name="Herman E.K."/>
            <person name="Klute M.J."/>
            <person name="Nakayama T."/>
            <person name="Obornik M."/>
            <person name="Reyes-Prieto A."/>
            <person name="Armbrust E.V."/>
            <person name="Aves S.J."/>
            <person name="Beiko R.G."/>
            <person name="Coutinho P."/>
            <person name="Dacks J.B."/>
            <person name="Durnford D.G."/>
            <person name="Fast N.M."/>
            <person name="Green B.R."/>
            <person name="Grisdale C.J."/>
            <person name="Hempel F."/>
            <person name="Henrissat B."/>
            <person name="Hoppner M.P."/>
            <person name="Ishida K."/>
            <person name="Kim E."/>
            <person name="Koreny L."/>
            <person name="Kroth P.G."/>
            <person name="Liu Y."/>
            <person name="Malik S.B."/>
            <person name="Maier U.G."/>
            <person name="McRose D."/>
            <person name="Mock T."/>
            <person name="Neilson J.A."/>
            <person name="Onodera N.T."/>
            <person name="Poole A.M."/>
            <person name="Pritham E.J."/>
            <person name="Richards T.A."/>
            <person name="Rocap G."/>
            <person name="Roy S.W."/>
            <person name="Sarai C."/>
            <person name="Schaack S."/>
            <person name="Shirato S."/>
            <person name="Slamovits C.H."/>
            <person name="Spencer D.F."/>
            <person name="Suzuki S."/>
            <person name="Worden A.Z."/>
            <person name="Zauner S."/>
            <person name="Barry K."/>
            <person name="Bell C."/>
            <person name="Bharti A.K."/>
            <person name="Crow J.A."/>
            <person name="Grimwood J."/>
            <person name="Kramer R."/>
            <person name="Lindquist E."/>
            <person name="Lucas S."/>
            <person name="Salamov A."/>
            <person name="McFadden G.I."/>
            <person name="Lane C.E."/>
            <person name="Keeling P.J."/>
            <person name="Gray M.W."/>
            <person name="Grigoriev I.V."/>
            <person name="Archibald J.M."/>
        </authorList>
    </citation>
    <scope>NUCLEOTIDE SEQUENCE</scope>
    <source>
        <strain evidence="4 6">CCMP2712</strain>
    </source>
</reference>
<keyword evidence="6" id="KW-1185">Reference proteome</keyword>
<name>L1J1S6_GUITC</name>
<proteinExistence type="predicted"/>
<dbReference type="EMBL" id="JH993019">
    <property type="protein sequence ID" value="EKX42089.1"/>
    <property type="molecule type" value="Genomic_DNA"/>
</dbReference>
<dbReference type="SMART" id="SM00322">
    <property type="entry name" value="KH"/>
    <property type="match status" value="3"/>
</dbReference>
<evidence type="ECO:0000256" key="1">
    <source>
        <dbReference type="ARBA" id="ARBA00022737"/>
    </source>
</evidence>
<evidence type="ECO:0000313" key="5">
    <source>
        <dbReference type="EnsemblProtists" id="EKX42089"/>
    </source>
</evidence>
<evidence type="ECO:0000313" key="4">
    <source>
        <dbReference type="EMBL" id="EKX42089.1"/>
    </source>
</evidence>
<evidence type="ECO:0000259" key="3">
    <source>
        <dbReference type="SMART" id="SM00322"/>
    </source>
</evidence>